<reference evidence="3" key="1">
    <citation type="submission" date="2018-12" db="EMBL/GenBank/DDBJ databases">
        <title>The complete genome of Metarhizium rileyi, a key fungal pathogen of Lepidoptera.</title>
        <authorList>
            <person name="Binneck E."/>
            <person name="Lastra C.C.L."/>
            <person name="Sosa-Gomez D.R."/>
        </authorList>
    </citation>
    <scope>NUCLEOTIDE SEQUENCE [LARGE SCALE GENOMIC DNA]</scope>
    <source>
        <strain evidence="3">Cep018-CH2</strain>
    </source>
</reference>
<dbReference type="EMBL" id="SBHS01000012">
    <property type="protein sequence ID" value="TWU74173.1"/>
    <property type="molecule type" value="Genomic_DNA"/>
</dbReference>
<evidence type="ECO:0000313" key="3">
    <source>
        <dbReference type="Proteomes" id="UP000317257"/>
    </source>
</evidence>
<dbReference type="AlphaFoldDB" id="A0A5C6GE63"/>
<evidence type="ECO:0000313" key="2">
    <source>
        <dbReference type="EMBL" id="TWU74173.1"/>
    </source>
</evidence>
<sequence length="338" mass="37359">MIVSKAVWLITCWLWHTAVVEATPTTPRPLPAYPVSMAQHGKIYLVVREGPENLGSPGYFRSRGGISQALLHAPRASEHSIGAQDLAGVEMLFEADDIFARRDAWMEIVNQGGPDHAQRVWIYCIATGPNLRPVEVPDALPNARPVTRVLGGLPWSQIVRWTALEGHNAQVRDLFQHMVENDGPVLPAGVDNIELSWMHNDDYNPAWQAYGAVLGIPPDVFENLEGLTEHDVARDLMRLVTSSRLVPDEQSRQVLRGLLDWDMDAEPERDFPLLRYGQPTMLEAAALSRIPWERVQIPPSLQVAVVSGVIAVGQCSAALDAVRKTFEKGPKGRRGVAS</sequence>
<name>A0A5C6GE63_METRR</name>
<organism evidence="2 3">
    <name type="scientific">Metarhizium rileyi (strain RCEF 4871)</name>
    <name type="common">Nomuraea rileyi</name>
    <dbReference type="NCBI Taxonomy" id="1649241"/>
    <lineage>
        <taxon>Eukaryota</taxon>
        <taxon>Fungi</taxon>
        <taxon>Dikarya</taxon>
        <taxon>Ascomycota</taxon>
        <taxon>Pezizomycotina</taxon>
        <taxon>Sordariomycetes</taxon>
        <taxon>Hypocreomycetidae</taxon>
        <taxon>Hypocreales</taxon>
        <taxon>Clavicipitaceae</taxon>
        <taxon>Metarhizium</taxon>
    </lineage>
</organism>
<evidence type="ECO:0000256" key="1">
    <source>
        <dbReference type="SAM" id="SignalP"/>
    </source>
</evidence>
<dbReference type="Gene3D" id="3.90.210.10">
    <property type="entry name" value="Heat-Labile Enterotoxin, subunit A"/>
    <property type="match status" value="1"/>
</dbReference>
<gene>
    <name evidence="2" type="ORF">ED733_000819</name>
</gene>
<feature type="chain" id="PRO_5023033090" evidence="1">
    <location>
        <begin position="23"/>
        <end position="338"/>
    </location>
</feature>
<proteinExistence type="predicted"/>
<keyword evidence="1" id="KW-0732">Signal</keyword>
<accession>A0A5C6GE63</accession>
<comment type="caution">
    <text evidence="2">The sequence shown here is derived from an EMBL/GenBank/DDBJ whole genome shotgun (WGS) entry which is preliminary data.</text>
</comment>
<protein>
    <submittedName>
        <fullName evidence="2">Uncharacterized protein</fullName>
    </submittedName>
</protein>
<feature type="signal peptide" evidence="1">
    <location>
        <begin position="1"/>
        <end position="22"/>
    </location>
</feature>
<dbReference type="Proteomes" id="UP000317257">
    <property type="component" value="Unassembled WGS sequence"/>
</dbReference>